<reference evidence="2" key="1">
    <citation type="submission" date="2021-05" db="EMBL/GenBank/DDBJ databases">
        <authorList>
            <person name="Alioto T."/>
            <person name="Alioto T."/>
            <person name="Gomez Garrido J."/>
        </authorList>
    </citation>
    <scope>NUCLEOTIDE SEQUENCE</scope>
</reference>
<dbReference type="AlphaFoldDB" id="A0A8D8KV79"/>
<evidence type="ECO:0000313" key="2">
    <source>
        <dbReference type="EMBL" id="CAG6597480.1"/>
    </source>
</evidence>
<evidence type="ECO:0000256" key="1">
    <source>
        <dbReference type="SAM" id="MobiDB-lite"/>
    </source>
</evidence>
<protein>
    <submittedName>
        <fullName evidence="2">(northern house mosquito) hypothetical protein</fullName>
    </submittedName>
</protein>
<proteinExistence type="predicted"/>
<feature type="region of interest" description="Disordered" evidence="1">
    <location>
        <begin position="29"/>
        <end position="64"/>
    </location>
</feature>
<dbReference type="EMBL" id="HBUE01060928">
    <property type="protein sequence ID" value="CAG6468581.1"/>
    <property type="molecule type" value="Transcribed_RNA"/>
</dbReference>
<name>A0A8D8KV79_CULPI</name>
<feature type="compositionally biased region" description="Low complexity" evidence="1">
    <location>
        <begin position="29"/>
        <end position="46"/>
    </location>
</feature>
<sequence length="104" mass="11958">MRRRECGRLYWRQILRRRRLRFRGSCMLSTAASSSSTGTRRTAPPTVWWSSRRAKRPPSSEPVAPAVSAAARCSAFTPRKRGKSFRTIRHRKCAERTSAARCFT</sequence>
<dbReference type="EMBL" id="HBUE01338591">
    <property type="protein sequence ID" value="CAG6597480.1"/>
    <property type="molecule type" value="Transcribed_RNA"/>
</dbReference>
<dbReference type="EMBL" id="HBUE01231789">
    <property type="protein sequence ID" value="CAG6545341.1"/>
    <property type="molecule type" value="Transcribed_RNA"/>
</dbReference>
<accession>A0A8D8KV79</accession>
<organism evidence="2">
    <name type="scientific">Culex pipiens</name>
    <name type="common">House mosquito</name>
    <dbReference type="NCBI Taxonomy" id="7175"/>
    <lineage>
        <taxon>Eukaryota</taxon>
        <taxon>Metazoa</taxon>
        <taxon>Ecdysozoa</taxon>
        <taxon>Arthropoda</taxon>
        <taxon>Hexapoda</taxon>
        <taxon>Insecta</taxon>
        <taxon>Pterygota</taxon>
        <taxon>Neoptera</taxon>
        <taxon>Endopterygota</taxon>
        <taxon>Diptera</taxon>
        <taxon>Nematocera</taxon>
        <taxon>Culicoidea</taxon>
        <taxon>Culicidae</taxon>
        <taxon>Culicinae</taxon>
        <taxon>Culicini</taxon>
        <taxon>Culex</taxon>
        <taxon>Culex</taxon>
    </lineage>
</organism>